<name>A0ABP1RIG7_9HEXA</name>
<evidence type="ECO:0000313" key="2">
    <source>
        <dbReference type="EMBL" id="CAL8128741.1"/>
    </source>
</evidence>
<keyword evidence="1" id="KW-0472">Membrane</keyword>
<keyword evidence="1" id="KW-0812">Transmembrane</keyword>
<reference evidence="2 3" key="1">
    <citation type="submission" date="2024-08" db="EMBL/GenBank/DDBJ databases">
        <authorList>
            <person name="Cucini C."/>
            <person name="Frati F."/>
        </authorList>
    </citation>
    <scope>NUCLEOTIDE SEQUENCE [LARGE SCALE GENOMIC DNA]</scope>
</reference>
<organism evidence="2 3">
    <name type="scientific">Orchesella dallaii</name>
    <dbReference type="NCBI Taxonomy" id="48710"/>
    <lineage>
        <taxon>Eukaryota</taxon>
        <taxon>Metazoa</taxon>
        <taxon>Ecdysozoa</taxon>
        <taxon>Arthropoda</taxon>
        <taxon>Hexapoda</taxon>
        <taxon>Collembola</taxon>
        <taxon>Entomobryomorpha</taxon>
        <taxon>Entomobryoidea</taxon>
        <taxon>Orchesellidae</taxon>
        <taxon>Orchesellinae</taxon>
        <taxon>Orchesella</taxon>
    </lineage>
</organism>
<sequence>MGYSANEISEEECTLVVLANKLNFTIKFAQDSSSGMRQLYDYIGDLHPIHPLISLNLREYSPKNYDWLSYGFKVTPYSFITVIDHKTIPPSFHSLMQPLDYATQILTVISNLMILLVFTCFSDTNPLSFLQEAALALLALMLEQPVMSEFNETGFIEQRSSTFRDTVVAEMLHKNDNQLNSDFSNHLEYLHENLEWEDNTETDFLLDRILNENISENKATFAFFDKKEYVESAKIMIAIFSKNWASNIVLVPIFMHRYFWIVYKNAFCAPFTKYLSRLYESGIYSWWKVDFIFRIRRKVGQDIANSLIRRDWKKSSVGRAVEQDRFFNFLLFLLNGDVADFETVEKVPKVVYNYVAITSSIIIFVASNVFFIECTFEFLKKPLLICQTKFRSKIGAANLKFKDSDGVPVQLQYLR</sequence>
<feature type="transmembrane region" description="Helical" evidence="1">
    <location>
        <begin position="351"/>
        <end position="372"/>
    </location>
</feature>
<dbReference type="Proteomes" id="UP001642540">
    <property type="component" value="Unassembled WGS sequence"/>
</dbReference>
<evidence type="ECO:0000256" key="1">
    <source>
        <dbReference type="SAM" id="Phobius"/>
    </source>
</evidence>
<gene>
    <name evidence="2" type="ORF">ODALV1_LOCUS22508</name>
</gene>
<evidence type="ECO:0000313" key="3">
    <source>
        <dbReference type="Proteomes" id="UP001642540"/>
    </source>
</evidence>
<comment type="caution">
    <text evidence="2">The sequence shown here is derived from an EMBL/GenBank/DDBJ whole genome shotgun (WGS) entry which is preliminary data.</text>
</comment>
<proteinExistence type="predicted"/>
<keyword evidence="1" id="KW-1133">Transmembrane helix</keyword>
<dbReference type="EMBL" id="CAXLJM020000075">
    <property type="protein sequence ID" value="CAL8128741.1"/>
    <property type="molecule type" value="Genomic_DNA"/>
</dbReference>
<accession>A0ABP1RIG7</accession>
<protein>
    <submittedName>
        <fullName evidence="2">Uncharacterized protein</fullName>
    </submittedName>
</protein>
<keyword evidence="3" id="KW-1185">Reference proteome</keyword>